<evidence type="ECO:0000256" key="2">
    <source>
        <dbReference type="SAM" id="SignalP"/>
    </source>
</evidence>
<sequence>MKITCLALITLFTISFVYVDEQSNPVKECSQQTEAEINFVEIELQRLEKHTDNNKKGNKKNEGENQDKEKRKIKEKIRTRETKKMKEKSRSQETIQMKKIKDERNKKEEENKKDVGIQNGLKSTVLMNYQKQEDLICYA</sequence>
<evidence type="ECO:0000313" key="4">
    <source>
        <dbReference type="Proteomes" id="UP000009168"/>
    </source>
</evidence>
<proteinExistence type="predicted"/>
<keyword evidence="2" id="KW-0732">Signal</keyword>
<keyword evidence="4" id="KW-1185">Reference proteome</keyword>
<gene>
    <name evidence="3" type="ORF">TTHERM_000383599</name>
</gene>
<dbReference type="AlphaFoldDB" id="W7X559"/>
<name>W7X559_TETTS</name>
<dbReference type="Proteomes" id="UP000009168">
    <property type="component" value="Unassembled WGS sequence"/>
</dbReference>
<reference evidence="4" key="1">
    <citation type="journal article" date="2006" name="PLoS Biol.">
        <title>Macronuclear genome sequence of the ciliate Tetrahymena thermophila, a model eukaryote.</title>
        <authorList>
            <person name="Eisen J.A."/>
            <person name="Coyne R.S."/>
            <person name="Wu M."/>
            <person name="Wu D."/>
            <person name="Thiagarajan M."/>
            <person name="Wortman J.R."/>
            <person name="Badger J.H."/>
            <person name="Ren Q."/>
            <person name="Amedeo P."/>
            <person name="Jones K.M."/>
            <person name="Tallon L.J."/>
            <person name="Delcher A.L."/>
            <person name="Salzberg S.L."/>
            <person name="Silva J.C."/>
            <person name="Haas B.J."/>
            <person name="Majoros W.H."/>
            <person name="Farzad M."/>
            <person name="Carlton J.M."/>
            <person name="Smith R.K. Jr."/>
            <person name="Garg J."/>
            <person name="Pearlman R.E."/>
            <person name="Karrer K.M."/>
            <person name="Sun L."/>
            <person name="Manning G."/>
            <person name="Elde N.C."/>
            <person name="Turkewitz A.P."/>
            <person name="Asai D.J."/>
            <person name="Wilkes D.E."/>
            <person name="Wang Y."/>
            <person name="Cai H."/>
            <person name="Collins K."/>
            <person name="Stewart B.A."/>
            <person name="Lee S.R."/>
            <person name="Wilamowska K."/>
            <person name="Weinberg Z."/>
            <person name="Ruzzo W.L."/>
            <person name="Wloga D."/>
            <person name="Gaertig J."/>
            <person name="Frankel J."/>
            <person name="Tsao C.-C."/>
            <person name="Gorovsky M.A."/>
            <person name="Keeling P.J."/>
            <person name="Waller R.F."/>
            <person name="Patron N.J."/>
            <person name="Cherry J.M."/>
            <person name="Stover N.A."/>
            <person name="Krieger C.J."/>
            <person name="del Toro C."/>
            <person name="Ryder H.F."/>
            <person name="Williamson S.C."/>
            <person name="Barbeau R.A."/>
            <person name="Hamilton E.P."/>
            <person name="Orias E."/>
        </authorList>
    </citation>
    <scope>NUCLEOTIDE SEQUENCE [LARGE SCALE GENOMIC DNA]</scope>
    <source>
        <strain evidence="4">SB210</strain>
    </source>
</reference>
<feature type="signal peptide" evidence="2">
    <location>
        <begin position="1"/>
        <end position="19"/>
    </location>
</feature>
<dbReference type="EMBL" id="GG662706">
    <property type="protein sequence ID" value="EWS74505.1"/>
    <property type="molecule type" value="Genomic_DNA"/>
</dbReference>
<evidence type="ECO:0000313" key="3">
    <source>
        <dbReference type="EMBL" id="EWS74505.1"/>
    </source>
</evidence>
<dbReference type="GeneID" id="24438683"/>
<accession>W7X559</accession>
<feature type="region of interest" description="Disordered" evidence="1">
    <location>
        <begin position="48"/>
        <end position="117"/>
    </location>
</feature>
<dbReference type="InParanoid" id="W7X559"/>
<evidence type="ECO:0000256" key="1">
    <source>
        <dbReference type="SAM" id="MobiDB-lite"/>
    </source>
</evidence>
<dbReference type="RefSeq" id="XP_012652990.1">
    <property type="nucleotide sequence ID" value="XM_012797536.1"/>
</dbReference>
<protein>
    <recommendedName>
        <fullName evidence="5">Transmembrane protein</fullName>
    </recommendedName>
</protein>
<organism evidence="3 4">
    <name type="scientific">Tetrahymena thermophila (strain SB210)</name>
    <dbReference type="NCBI Taxonomy" id="312017"/>
    <lineage>
        <taxon>Eukaryota</taxon>
        <taxon>Sar</taxon>
        <taxon>Alveolata</taxon>
        <taxon>Ciliophora</taxon>
        <taxon>Intramacronucleata</taxon>
        <taxon>Oligohymenophorea</taxon>
        <taxon>Hymenostomatida</taxon>
        <taxon>Tetrahymenina</taxon>
        <taxon>Tetrahymenidae</taxon>
        <taxon>Tetrahymena</taxon>
    </lineage>
</organism>
<feature type="compositionally biased region" description="Basic and acidic residues" evidence="1">
    <location>
        <begin position="99"/>
        <end position="115"/>
    </location>
</feature>
<evidence type="ECO:0008006" key="5">
    <source>
        <dbReference type="Google" id="ProtNLM"/>
    </source>
</evidence>
<feature type="chain" id="PRO_5004903290" description="Transmembrane protein" evidence="2">
    <location>
        <begin position="20"/>
        <end position="139"/>
    </location>
</feature>
<dbReference type="KEGG" id="tet:TTHERM_000383599"/>
<feature type="compositionally biased region" description="Basic and acidic residues" evidence="1">
    <location>
        <begin position="48"/>
        <end position="91"/>
    </location>
</feature>